<feature type="region of interest" description="Disordered" evidence="1">
    <location>
        <begin position="314"/>
        <end position="454"/>
    </location>
</feature>
<sequence length="454" mass="49508">MSSSVGPVSLASRPSREQKKAKKFIRGLCSISDLTPSLAKLRVALEASVAALPMEGKGGEIRAILSGSFADVLEMFYEEVKREKAGVKGGVGDVPVVGSTNKSKSGRKGKEMETLPITPDLYDLVPPGTLNAHVSPFASLSHFPSTISASEVFKRLGTPGVFSSSEIQWEAVDRVVKEEDGDFEAIKKTTQLCYMRFGPNGCGNEVFGRLIGAYLVGGKVTKAPYAVAVLGIVLDAFDEDHEADRKLKFTVSVLEFVVSKLGASSLSDDFEVNDVLQRIMLKGGASDLDIMVDGGMDEVAKWCEKMRKLEMMVEEEERRKRMEEDREGEGGGEEEDDSDEEESDDSDDSDNSEEEEEGASDDSDDEEDENDDDAMFTIDTAGAADPEPEQQEEGGGAGDDEEEPEQLLEEETKPSTPPTKTPSTRRKSTRKRTLSTDVSVASEESRPRRSTRKR</sequence>
<dbReference type="Proteomes" id="UP001165065">
    <property type="component" value="Unassembled WGS sequence"/>
</dbReference>
<name>A0A9W7LC25_9STRA</name>
<protein>
    <submittedName>
        <fullName evidence="2">Uncharacterized protein</fullName>
    </submittedName>
</protein>
<dbReference type="EMBL" id="BRYA01000237">
    <property type="protein sequence ID" value="GMI45099.1"/>
    <property type="molecule type" value="Genomic_DNA"/>
</dbReference>
<reference evidence="3" key="1">
    <citation type="journal article" date="2023" name="Commun. Biol.">
        <title>Genome analysis of Parmales, the sister group of diatoms, reveals the evolutionary specialization of diatoms from phago-mixotrophs to photoautotrophs.</title>
        <authorList>
            <person name="Ban H."/>
            <person name="Sato S."/>
            <person name="Yoshikawa S."/>
            <person name="Yamada K."/>
            <person name="Nakamura Y."/>
            <person name="Ichinomiya M."/>
            <person name="Sato N."/>
            <person name="Blanc-Mathieu R."/>
            <person name="Endo H."/>
            <person name="Kuwata A."/>
            <person name="Ogata H."/>
        </authorList>
    </citation>
    <scope>NUCLEOTIDE SEQUENCE [LARGE SCALE GENOMIC DNA]</scope>
</reference>
<evidence type="ECO:0000313" key="2">
    <source>
        <dbReference type="EMBL" id="GMI45099.1"/>
    </source>
</evidence>
<comment type="caution">
    <text evidence="2">The sequence shown here is derived from an EMBL/GenBank/DDBJ whole genome shotgun (WGS) entry which is preliminary data.</text>
</comment>
<keyword evidence="3" id="KW-1185">Reference proteome</keyword>
<organism evidence="2 3">
    <name type="scientific">Triparma columacea</name>
    <dbReference type="NCBI Taxonomy" id="722753"/>
    <lineage>
        <taxon>Eukaryota</taxon>
        <taxon>Sar</taxon>
        <taxon>Stramenopiles</taxon>
        <taxon>Ochrophyta</taxon>
        <taxon>Bolidophyceae</taxon>
        <taxon>Parmales</taxon>
        <taxon>Triparmaceae</taxon>
        <taxon>Triparma</taxon>
    </lineage>
</organism>
<feature type="compositionally biased region" description="Basic and acidic residues" evidence="1">
    <location>
        <begin position="314"/>
        <end position="324"/>
    </location>
</feature>
<dbReference type="OrthoDB" id="10681619at2759"/>
<feature type="compositionally biased region" description="Acidic residues" evidence="1">
    <location>
        <begin position="386"/>
        <end position="409"/>
    </location>
</feature>
<accession>A0A9W7LC25</accession>
<evidence type="ECO:0000313" key="3">
    <source>
        <dbReference type="Proteomes" id="UP001165065"/>
    </source>
</evidence>
<feature type="compositionally biased region" description="Acidic residues" evidence="1">
    <location>
        <begin position="325"/>
        <end position="374"/>
    </location>
</feature>
<dbReference type="AlphaFoldDB" id="A0A9W7LC25"/>
<proteinExistence type="predicted"/>
<feature type="compositionally biased region" description="Basic residues" evidence="1">
    <location>
        <begin position="423"/>
        <end position="433"/>
    </location>
</feature>
<gene>
    <name evidence="2" type="ORF">TrCOL_g10292</name>
</gene>
<evidence type="ECO:0000256" key="1">
    <source>
        <dbReference type="SAM" id="MobiDB-lite"/>
    </source>
</evidence>